<dbReference type="InterPro" id="IPR037455">
    <property type="entry name" value="LucA/IucC-like"/>
</dbReference>
<comment type="similarity">
    <text evidence="2">Belongs to the IucA/IucC family.</text>
</comment>
<evidence type="ECO:0000256" key="1">
    <source>
        <dbReference type="ARBA" id="ARBA00004924"/>
    </source>
</evidence>
<evidence type="ECO:0000313" key="6">
    <source>
        <dbReference type="Proteomes" id="UP000241960"/>
    </source>
</evidence>
<dbReference type="PANTHER" id="PTHR34384">
    <property type="entry name" value="L-2,3-DIAMINOPROPANOATE--CITRATE LIGASE"/>
    <property type="match status" value="1"/>
</dbReference>
<organism evidence="5 6">
    <name type="scientific">Staphylococcus succinus</name>
    <dbReference type="NCBI Taxonomy" id="61015"/>
    <lineage>
        <taxon>Bacteria</taxon>
        <taxon>Bacillati</taxon>
        <taxon>Bacillota</taxon>
        <taxon>Bacilli</taxon>
        <taxon>Bacillales</taxon>
        <taxon>Staphylococcaceae</taxon>
        <taxon>Staphylococcus</taxon>
    </lineage>
</organism>
<accession>A0A9Q6MVT4</accession>
<dbReference type="GO" id="GO:0016881">
    <property type="term" value="F:acid-amino acid ligase activity"/>
    <property type="evidence" value="ECO:0007669"/>
    <property type="project" value="UniProtKB-ARBA"/>
</dbReference>
<feature type="domain" description="Aerobactin siderophore biosynthesis IucA/IucC N-terminal" evidence="3">
    <location>
        <begin position="159"/>
        <end position="384"/>
    </location>
</feature>
<dbReference type="InterPro" id="IPR022770">
    <property type="entry name" value="IucA/IucC-like_C"/>
</dbReference>
<proteinExistence type="inferred from homology"/>
<dbReference type="PANTHER" id="PTHR34384:SF6">
    <property type="entry name" value="STAPHYLOFERRIN B SYNTHASE"/>
    <property type="match status" value="1"/>
</dbReference>
<dbReference type="AlphaFoldDB" id="A0A9Q6MVT4"/>
<protein>
    <submittedName>
        <fullName evidence="5">Siderophore synthetase</fullName>
    </submittedName>
</protein>
<comment type="caution">
    <text evidence="5">The sequence shown here is derived from an EMBL/GenBank/DDBJ whole genome shotgun (WGS) entry which is preliminary data.</text>
</comment>
<dbReference type="Pfam" id="PF06276">
    <property type="entry name" value="FhuF"/>
    <property type="match status" value="1"/>
</dbReference>
<dbReference type="Gene3D" id="1.10.510.40">
    <property type="match status" value="1"/>
</dbReference>
<feature type="domain" description="Aerobactin siderophore biosynthesis IucA/IucC-like C-terminal" evidence="4">
    <location>
        <begin position="413"/>
        <end position="569"/>
    </location>
</feature>
<name>A0A9Q6MVT4_9STAP</name>
<evidence type="ECO:0000259" key="4">
    <source>
        <dbReference type="Pfam" id="PF06276"/>
    </source>
</evidence>
<evidence type="ECO:0000256" key="2">
    <source>
        <dbReference type="ARBA" id="ARBA00007832"/>
    </source>
</evidence>
<dbReference type="Pfam" id="PF04183">
    <property type="entry name" value="IucA_IucC"/>
    <property type="match status" value="1"/>
</dbReference>
<dbReference type="EMBL" id="PZFQ01000006">
    <property type="protein sequence ID" value="PTI76983.1"/>
    <property type="molecule type" value="Genomic_DNA"/>
</dbReference>
<dbReference type="InterPro" id="IPR007310">
    <property type="entry name" value="Aerobactin_biosyn_IucA/IucC_N"/>
</dbReference>
<reference evidence="5 6" key="1">
    <citation type="journal article" date="2016" name="Front. Microbiol.">
        <title>Comprehensive Phylogenetic Analysis of Bovine Non-aureus Staphylococci Species Based on Whole-Genome Sequencing.</title>
        <authorList>
            <person name="Naushad S."/>
            <person name="Barkema H.W."/>
            <person name="Luby C."/>
            <person name="Condas L.A."/>
            <person name="Nobrega D.B."/>
            <person name="Carson D.A."/>
            <person name="De Buck J."/>
        </authorList>
    </citation>
    <scope>NUCLEOTIDE SEQUENCE [LARGE SCALE GENOMIC DNA]</scope>
    <source>
        <strain evidence="5 6">SNUC 1231</strain>
    </source>
</reference>
<dbReference type="RefSeq" id="WP_073505759.1">
    <property type="nucleotide sequence ID" value="NZ_CP018199.1"/>
</dbReference>
<gene>
    <name evidence="5" type="ORF">BU058_02865</name>
</gene>
<dbReference type="Proteomes" id="UP000241960">
    <property type="component" value="Unassembled WGS sequence"/>
</dbReference>
<comment type="pathway">
    <text evidence="1">Siderophore biosynthesis.</text>
</comment>
<sequence length="585" mass="67299">MMRQTWQLADKNVQYRIFNAIIKEHIYPEKTLFNEYKNSVEIQYEGQLLKVETTRKSAMARYVFNGAIQYIKGNVITDINSVEQLLDILHNQFNIPVSERLKEELLSSRDGFVLTYEHFSNRQALIDATLKFSRMPETINFFSWLQHMTDSGQMNDLSYSESLVVEGHPTHPLSKTKLPLTNDEVKKYAPEFEKIIPLKVMLIHENNCVTTSMEDDAQYILDYIIPEYRYKLKAFLEPYGLELNNYRVLLVHPWQYDNVIVKQFADWIEDSRLLPTPFEIESKATLSFRTMELVHKPFHIKLPINVQATSAVRTVSPVTTVDGPKLSYELQDMLDIYPQLQVSMEPYGIHAQADSDIARHLGCIIRYQPVIADNGLTLVTASLVNKNPVDNKAIVDSYLDWVGEGPTLDSIKQFMTSYARTLIEPLIAYIQDYGIALEAHMQNTIVNLGPNYQMKFIIRDLGGSRIDLETLKSKLPNIDITNTSLIAENIEAVIAKFQHAVIQNQIAELIHHFSQYDQVNEAVLFDIVRDIINKAIDPSKAHAQILSKVLFGKYITVKALLRMRMESKVKQYVTIDISNPIYKEV</sequence>
<evidence type="ECO:0000313" key="5">
    <source>
        <dbReference type="EMBL" id="PTI76983.1"/>
    </source>
</evidence>
<dbReference type="GO" id="GO:0019290">
    <property type="term" value="P:siderophore biosynthetic process"/>
    <property type="evidence" value="ECO:0007669"/>
    <property type="project" value="InterPro"/>
</dbReference>
<evidence type="ECO:0000259" key="3">
    <source>
        <dbReference type="Pfam" id="PF04183"/>
    </source>
</evidence>